<comment type="subcellular location">
    <subcellularLocation>
        <location evidence="1">Cell membrane</location>
        <topology evidence="1">Multi-pass membrane protein</topology>
    </subcellularLocation>
</comment>
<dbReference type="EMBL" id="BJNB01000005">
    <property type="protein sequence ID" value="GEB97075.1"/>
    <property type="molecule type" value="Genomic_DNA"/>
</dbReference>
<gene>
    <name evidence="8" type="ORF">CFL01nite_05700</name>
</gene>
<dbReference type="PANTHER" id="PTHR30106">
    <property type="entry name" value="INNER MEMBRANE PROTEIN YEIH-RELATED"/>
    <property type="match status" value="1"/>
</dbReference>
<feature type="transmembrane region" description="Helical" evidence="7">
    <location>
        <begin position="78"/>
        <end position="95"/>
    </location>
</feature>
<comment type="caution">
    <text evidence="8">The sequence shown here is derived from an EMBL/GenBank/DDBJ whole genome shotgun (WGS) entry which is preliminary data.</text>
</comment>
<feature type="transmembrane region" description="Helical" evidence="7">
    <location>
        <begin position="246"/>
        <end position="264"/>
    </location>
</feature>
<comment type="similarity">
    <text evidence="2">Belongs to the UPF0324 family.</text>
</comment>
<feature type="transmembrane region" description="Helical" evidence="7">
    <location>
        <begin position="53"/>
        <end position="72"/>
    </location>
</feature>
<evidence type="ECO:0000313" key="9">
    <source>
        <dbReference type="Proteomes" id="UP000315353"/>
    </source>
</evidence>
<protein>
    <submittedName>
        <fullName evidence="8">UPF0324 membrane protein Cgl0015/cg0018</fullName>
    </submittedName>
</protein>
<dbReference type="Pfam" id="PF03601">
    <property type="entry name" value="Cons_hypoth698"/>
    <property type="match status" value="1"/>
</dbReference>
<evidence type="ECO:0000256" key="6">
    <source>
        <dbReference type="ARBA" id="ARBA00023136"/>
    </source>
</evidence>
<feature type="transmembrane region" description="Helical" evidence="7">
    <location>
        <begin position="202"/>
        <end position="220"/>
    </location>
</feature>
<feature type="transmembrane region" description="Helical" evidence="7">
    <location>
        <begin position="307"/>
        <end position="328"/>
    </location>
</feature>
<name>A0AB73B5C5_CORFL</name>
<dbReference type="GO" id="GO:0005886">
    <property type="term" value="C:plasma membrane"/>
    <property type="evidence" value="ECO:0007669"/>
    <property type="project" value="UniProtKB-SubCell"/>
</dbReference>
<dbReference type="InterPro" id="IPR018383">
    <property type="entry name" value="UPF0324_pro"/>
</dbReference>
<dbReference type="Proteomes" id="UP000315353">
    <property type="component" value="Unassembled WGS sequence"/>
</dbReference>
<feature type="transmembrane region" description="Helical" evidence="7">
    <location>
        <begin position="177"/>
        <end position="196"/>
    </location>
</feature>
<dbReference type="PANTHER" id="PTHR30106:SF2">
    <property type="entry name" value="UPF0324 INNER MEMBRANE PROTEIN YEIH"/>
    <property type="match status" value="1"/>
</dbReference>
<evidence type="ECO:0000256" key="1">
    <source>
        <dbReference type="ARBA" id="ARBA00004651"/>
    </source>
</evidence>
<keyword evidence="4 7" id="KW-0812">Transmembrane</keyword>
<evidence type="ECO:0000256" key="3">
    <source>
        <dbReference type="ARBA" id="ARBA00022475"/>
    </source>
</evidence>
<keyword evidence="6 7" id="KW-0472">Membrane</keyword>
<sequence length="329" mass="33742">MSFAAAAVSYEASRLIPGVSALLIAIILGILLTNVTTLPQSLAPGIDFAAKKLLRLGIVFLGLQLVLSDILALGAPTLLVVVCIVTGGIASTLLLGRLLRVRSQLSLLIACGFSICGAAAVAGVAGVTDPEDKKEEDTVTAVALVVIFGTLMIPLISLLSTAFGLDPETAGKWAGGSIHEIAQVVAVGGIIGGSALSTAVVIKLARVLLLAPVALILSIHQRQQQRTAAKSADPASNKPEAKLPPLVPPFIIGFLALVALRSLLPVPEFVLDLGQFAQTWLLAAAMFGLGCGVKIRSLITVGLRPFILAAQATLVVATISFIGMTTLAA</sequence>
<feature type="transmembrane region" description="Helical" evidence="7">
    <location>
        <begin position="276"/>
        <end position="295"/>
    </location>
</feature>
<proteinExistence type="inferred from homology"/>
<accession>A0AB73B5C5</accession>
<evidence type="ECO:0000256" key="4">
    <source>
        <dbReference type="ARBA" id="ARBA00022692"/>
    </source>
</evidence>
<evidence type="ECO:0000256" key="7">
    <source>
        <dbReference type="SAM" id="Phobius"/>
    </source>
</evidence>
<evidence type="ECO:0000256" key="2">
    <source>
        <dbReference type="ARBA" id="ARBA00007977"/>
    </source>
</evidence>
<reference evidence="8 9" key="1">
    <citation type="submission" date="2019-06" db="EMBL/GenBank/DDBJ databases">
        <title>Whole genome shotgun sequence of Corynebacterium flavescens NBRC 14136.</title>
        <authorList>
            <person name="Hosoyama A."/>
            <person name="Uohara A."/>
            <person name="Ohji S."/>
            <person name="Ichikawa N."/>
        </authorList>
    </citation>
    <scope>NUCLEOTIDE SEQUENCE [LARGE SCALE GENOMIC DNA]</scope>
    <source>
        <strain evidence="8 9">NBRC 14136</strain>
    </source>
</reference>
<feature type="transmembrane region" description="Helical" evidence="7">
    <location>
        <begin position="107"/>
        <end position="127"/>
    </location>
</feature>
<organism evidence="8 9">
    <name type="scientific">Corynebacterium flavescens</name>
    <dbReference type="NCBI Taxonomy" id="28028"/>
    <lineage>
        <taxon>Bacteria</taxon>
        <taxon>Bacillati</taxon>
        <taxon>Actinomycetota</taxon>
        <taxon>Actinomycetes</taxon>
        <taxon>Mycobacteriales</taxon>
        <taxon>Corynebacteriaceae</taxon>
        <taxon>Corynebacterium</taxon>
    </lineage>
</organism>
<keyword evidence="3" id="KW-1003">Cell membrane</keyword>
<evidence type="ECO:0000313" key="8">
    <source>
        <dbReference type="EMBL" id="GEB97075.1"/>
    </source>
</evidence>
<evidence type="ECO:0000256" key="5">
    <source>
        <dbReference type="ARBA" id="ARBA00022989"/>
    </source>
</evidence>
<feature type="transmembrane region" description="Helical" evidence="7">
    <location>
        <begin position="139"/>
        <end position="165"/>
    </location>
</feature>
<keyword evidence="5 7" id="KW-1133">Transmembrane helix</keyword>
<feature type="transmembrane region" description="Helical" evidence="7">
    <location>
        <begin position="12"/>
        <end position="32"/>
    </location>
</feature>
<dbReference type="AlphaFoldDB" id="A0AB73B5C5"/>